<feature type="domain" description="VWFA" evidence="11">
    <location>
        <begin position="4710"/>
        <end position="4924"/>
    </location>
</feature>
<dbReference type="HOGENOM" id="CLU_000050_0_2_1"/>
<dbReference type="Pfam" id="PF07728">
    <property type="entry name" value="AAA_5"/>
    <property type="match status" value="9"/>
</dbReference>
<dbReference type="InterPro" id="IPR041190">
    <property type="entry name" value="Midasin_AAA_lid_5"/>
</dbReference>
<dbReference type="InterPro" id="IPR036465">
    <property type="entry name" value="vWFA_dom_sf"/>
</dbReference>
<keyword evidence="13" id="KW-1185">Reference proteome</keyword>
<protein>
    <recommendedName>
        <fullName evidence="4 9">Midasin</fullName>
    </recommendedName>
</protein>
<reference evidence="13" key="1">
    <citation type="journal article" date="2012" name="MBio">
        <title>Comparative genome analysis of Trichophyton rubrum and related dermatophytes reveals candidate genes involved in infection.</title>
        <authorList>
            <person name="Martinez D.A."/>
            <person name="Oliver B.G."/>
            <person name="Graeser Y."/>
            <person name="Goldberg J.M."/>
            <person name="Li W."/>
            <person name="Martinez-Rossi N.M."/>
            <person name="Monod M."/>
            <person name="Shelest E."/>
            <person name="Barton R.C."/>
            <person name="Birch E."/>
            <person name="Brakhage A.A."/>
            <person name="Chen Z."/>
            <person name="Gurr S.J."/>
            <person name="Heiman D."/>
            <person name="Heitman J."/>
            <person name="Kosti I."/>
            <person name="Rossi A."/>
            <person name="Saif S."/>
            <person name="Samalova M."/>
            <person name="Saunders C.W."/>
            <person name="Shea T."/>
            <person name="Summerbell R.C."/>
            <person name="Xu J."/>
            <person name="Young S."/>
            <person name="Zeng Q."/>
            <person name="Birren B.W."/>
            <person name="Cuomo C.A."/>
            <person name="White T.C."/>
        </authorList>
    </citation>
    <scope>NUCLEOTIDE SEQUENCE [LARGE SCALE GENOMIC DNA]</scope>
    <source>
        <strain evidence="13">ATCC MYA-4604 / CBS 118893</strain>
    </source>
</reference>
<keyword evidence="5 9" id="KW-0547">Nucleotide-binding</keyword>
<evidence type="ECO:0000256" key="2">
    <source>
        <dbReference type="ARBA" id="ARBA00004642"/>
    </source>
</evidence>
<keyword evidence="7 9" id="KW-0143">Chaperone</keyword>
<dbReference type="SUPFAM" id="SSF53300">
    <property type="entry name" value="vWA-like"/>
    <property type="match status" value="1"/>
</dbReference>
<comment type="function">
    <text evidence="9">Nuclear chaperone required for maturation and nuclear export of pre-60S ribosome subunits.</text>
</comment>
<evidence type="ECO:0000256" key="3">
    <source>
        <dbReference type="ARBA" id="ARBA00007188"/>
    </source>
</evidence>
<feature type="region of interest" description="Disordered" evidence="10">
    <location>
        <begin position="4576"/>
        <end position="4604"/>
    </location>
</feature>
<dbReference type="GO" id="GO:0000055">
    <property type="term" value="P:ribosomal large subunit export from nucleus"/>
    <property type="evidence" value="ECO:0007669"/>
    <property type="project" value="TreeGrafter"/>
</dbReference>
<dbReference type="InterPro" id="IPR011704">
    <property type="entry name" value="ATPase_dyneun-rel_AAA"/>
</dbReference>
<feature type="compositionally biased region" description="Acidic residues" evidence="10">
    <location>
        <begin position="4277"/>
        <end position="4287"/>
    </location>
</feature>
<dbReference type="FunFam" id="3.40.50.300:FF:001205">
    <property type="entry name" value="Midasin"/>
    <property type="match status" value="1"/>
</dbReference>
<evidence type="ECO:0000256" key="4">
    <source>
        <dbReference type="ARBA" id="ARBA00017143"/>
    </source>
</evidence>
<evidence type="ECO:0000256" key="5">
    <source>
        <dbReference type="ARBA" id="ARBA00022741"/>
    </source>
</evidence>
<dbReference type="InterPro" id="IPR048617">
    <property type="entry name" value="MDN1_AAA_lid_4"/>
</dbReference>
<dbReference type="SMART" id="SM00382">
    <property type="entry name" value="AAA"/>
    <property type="match status" value="6"/>
</dbReference>
<feature type="compositionally biased region" description="Acidic residues" evidence="10">
    <location>
        <begin position="4130"/>
        <end position="4139"/>
    </location>
</feature>
<dbReference type="GO" id="GO:0005654">
    <property type="term" value="C:nucleoplasm"/>
    <property type="evidence" value="ECO:0007669"/>
    <property type="project" value="UniProtKB-SubCell"/>
</dbReference>
<dbReference type="InterPro" id="IPR003593">
    <property type="entry name" value="AAA+_ATPase"/>
</dbReference>
<keyword evidence="8 9" id="KW-0539">Nucleus</keyword>
<dbReference type="OrthoDB" id="5186at2759"/>
<feature type="compositionally biased region" description="Polar residues" evidence="10">
    <location>
        <begin position="4515"/>
        <end position="4537"/>
    </location>
</feature>
<dbReference type="GO" id="GO:0005524">
    <property type="term" value="F:ATP binding"/>
    <property type="evidence" value="ECO:0007669"/>
    <property type="project" value="UniProtKB-KW"/>
</dbReference>
<feature type="compositionally biased region" description="Basic and acidic residues" evidence="10">
    <location>
        <begin position="4498"/>
        <end position="4510"/>
    </location>
</feature>
<comment type="similarity">
    <text evidence="3 9">Belongs to the midasin family.</text>
</comment>
<evidence type="ECO:0000259" key="11">
    <source>
        <dbReference type="PROSITE" id="PS50234"/>
    </source>
</evidence>
<evidence type="ECO:0000256" key="1">
    <source>
        <dbReference type="ARBA" id="ARBA00004604"/>
    </source>
</evidence>
<dbReference type="FunFam" id="3.40.50.300:FF:000582">
    <property type="entry name" value="Midasin"/>
    <property type="match status" value="1"/>
</dbReference>
<name>E4UML7_ARTGP</name>
<dbReference type="eggNOG" id="KOG1808">
    <property type="taxonomic scope" value="Eukaryota"/>
</dbReference>
<dbReference type="GO" id="GO:0016887">
    <property type="term" value="F:ATP hydrolysis activity"/>
    <property type="evidence" value="ECO:0007669"/>
    <property type="project" value="InterPro"/>
</dbReference>
<feature type="compositionally biased region" description="Basic and acidic residues" evidence="10">
    <location>
        <begin position="4193"/>
        <end position="4241"/>
    </location>
</feature>
<evidence type="ECO:0000313" key="13">
    <source>
        <dbReference type="Proteomes" id="UP000002669"/>
    </source>
</evidence>
<feature type="compositionally biased region" description="Polar residues" evidence="10">
    <location>
        <begin position="4576"/>
        <end position="4594"/>
    </location>
</feature>
<feature type="compositionally biased region" description="Basic and acidic residues" evidence="10">
    <location>
        <begin position="4467"/>
        <end position="4491"/>
    </location>
</feature>
<dbReference type="SUPFAM" id="SSF52540">
    <property type="entry name" value="P-loop containing nucleoside triphosphate hydrolases"/>
    <property type="match status" value="6"/>
</dbReference>
<dbReference type="GeneID" id="10030219"/>
<dbReference type="Proteomes" id="UP000002669">
    <property type="component" value="Unassembled WGS sequence"/>
</dbReference>
<dbReference type="InterPro" id="IPR040848">
    <property type="entry name" value="AAA_lid_7"/>
</dbReference>
<dbReference type="Pfam" id="PF17865">
    <property type="entry name" value="AAA_lid_5"/>
    <property type="match status" value="1"/>
</dbReference>
<evidence type="ECO:0000256" key="8">
    <source>
        <dbReference type="ARBA" id="ARBA00023242"/>
    </source>
</evidence>
<dbReference type="STRING" id="535722.E4UML7"/>
<dbReference type="OMA" id="ILEQWHR"/>
<organism evidence="13">
    <name type="scientific">Arthroderma gypseum (strain ATCC MYA-4604 / CBS 118893)</name>
    <name type="common">Microsporum gypseum</name>
    <dbReference type="NCBI Taxonomy" id="535722"/>
    <lineage>
        <taxon>Eukaryota</taxon>
        <taxon>Fungi</taxon>
        <taxon>Dikarya</taxon>
        <taxon>Ascomycota</taxon>
        <taxon>Pezizomycotina</taxon>
        <taxon>Eurotiomycetes</taxon>
        <taxon>Eurotiomycetidae</taxon>
        <taxon>Onygenales</taxon>
        <taxon>Arthrodermataceae</taxon>
        <taxon>Nannizzia</taxon>
    </lineage>
</organism>
<proteinExistence type="inferred from homology"/>
<keyword evidence="6 9" id="KW-0067">ATP-binding</keyword>
<feature type="compositionally biased region" description="Polar residues" evidence="10">
    <location>
        <begin position="4081"/>
        <end position="4091"/>
    </location>
</feature>
<feature type="compositionally biased region" description="Acidic residues" evidence="10">
    <location>
        <begin position="4333"/>
        <end position="4346"/>
    </location>
</feature>
<feature type="compositionally biased region" description="Basic and acidic residues" evidence="10">
    <location>
        <begin position="4319"/>
        <end position="4332"/>
    </location>
</feature>
<dbReference type="Gene3D" id="3.40.50.300">
    <property type="entry name" value="P-loop containing nucleotide triphosphate hydrolases"/>
    <property type="match status" value="7"/>
</dbReference>
<feature type="compositionally biased region" description="Acidic residues" evidence="10">
    <location>
        <begin position="4145"/>
        <end position="4164"/>
    </location>
</feature>
<evidence type="ECO:0000256" key="9">
    <source>
        <dbReference type="PIRNR" id="PIRNR010340"/>
    </source>
</evidence>
<dbReference type="FunFam" id="3.40.50.300:FF:001368">
    <property type="entry name" value="Midasin"/>
    <property type="match status" value="1"/>
</dbReference>
<dbReference type="PIRSF" id="PIRSF010340">
    <property type="entry name" value="Midasin"/>
    <property type="match status" value="1"/>
</dbReference>
<dbReference type="PROSITE" id="PS50234">
    <property type="entry name" value="VWFA"/>
    <property type="match status" value="1"/>
</dbReference>
<dbReference type="GO" id="GO:0000027">
    <property type="term" value="P:ribosomal large subunit assembly"/>
    <property type="evidence" value="ECO:0007669"/>
    <property type="project" value="InterPro"/>
</dbReference>
<evidence type="ECO:0000256" key="7">
    <source>
        <dbReference type="ARBA" id="ARBA00023186"/>
    </source>
</evidence>
<dbReference type="GO" id="GO:0030687">
    <property type="term" value="C:preribosome, large subunit precursor"/>
    <property type="evidence" value="ECO:0007669"/>
    <property type="project" value="TreeGrafter"/>
</dbReference>
<dbReference type="GO" id="GO:0005730">
    <property type="term" value="C:nucleolus"/>
    <property type="evidence" value="ECO:0007669"/>
    <property type="project" value="UniProtKB-SubCell"/>
</dbReference>
<evidence type="ECO:0000256" key="10">
    <source>
        <dbReference type="SAM" id="MobiDB-lite"/>
    </source>
</evidence>
<dbReference type="Pfam" id="PF17867">
    <property type="entry name" value="AAA_lid_7"/>
    <property type="match status" value="3"/>
</dbReference>
<feature type="compositionally biased region" description="Acidic residues" evidence="10">
    <location>
        <begin position="4171"/>
        <end position="4183"/>
    </location>
</feature>
<dbReference type="Pfam" id="PF21108">
    <property type="entry name" value="MDN1_4th"/>
    <property type="match status" value="1"/>
</dbReference>
<dbReference type="InterPro" id="IPR002035">
    <property type="entry name" value="VWF_A"/>
</dbReference>
<comment type="subcellular location">
    <subcellularLocation>
        <location evidence="1">Nucleus</location>
        <location evidence="1">Nucleolus</location>
    </subcellularLocation>
    <subcellularLocation>
        <location evidence="2">Nucleus</location>
        <location evidence="2">Nucleoplasm</location>
    </subcellularLocation>
</comment>
<dbReference type="CDD" id="cd00009">
    <property type="entry name" value="AAA"/>
    <property type="match status" value="2"/>
</dbReference>
<feature type="compositionally biased region" description="Acidic residues" evidence="10">
    <location>
        <begin position="4295"/>
        <end position="4318"/>
    </location>
</feature>
<dbReference type="PANTHER" id="PTHR48103:SF2">
    <property type="entry name" value="MIDASIN"/>
    <property type="match status" value="1"/>
</dbReference>
<sequence>MEALPASPEFSIEPGLLHQLPEELAQSILEAPANTQQDQLVLAALDPSYTATLFPLFEPVFVDIAARWLLLDLTVHLEHVISAFSRILPHSPYLRSFAEKVLQAQNVGLPLFSEQRLSDSSSIKDESLLSLLLSAFRLLSFDADTFSPYVFPSQLQALFSHTNNAIRCMAVRCFCLHIKAADAILENMLHRYCGDGPLDNTWEGQVIDFRLISFWEEQRYKDFEAALDYARQNRNRSFFALWIKHFRSSNYTAEIGGVLVPTLKQNTNSQPFKLVHTPAVEGNLRQVGEALLSQDPLLLIGQPGAGKTSLVMEAASEMGISSSMITLHLNEQTDSKSLLGVYSTSGQSGSFKWQPGVLTQAAREGRWVLIEDLDRAPAEVISVILPLIENRELVIPSRREHIRCAEGFRIIATMRSFLNSRGDDVAPGMTMLGGRLWKTIRISPLPVEEISQIIKNEFPLLDITRYADTFLTLYSRIISTSLGPGMSRRVQGRPIGLRDLMKFCNRVETRLRKLGINKGNESVPARIDDEIFMDAVDCFAAHIPNNELRLALASNIAEEMHIPPQKWKFCLSERVPTYSDELSELFIGREICSKIKSRSMAGVKANQTKSFAATKSSLRLMEQAAAALQVSEPILLVGETGIGKTAVVQQLAALLNQRLTVVNLSQQSEASDLLGGYKPVNLRSIAIPLVDEFNALFESTFSVKKNQKFLSSVTKSVAAGNWPRLVNVLNEAVKMVSDLFGTSKKAQADLKEAAEQPTKKRKLDGPKYSALLTKWSSFTSDLREFEARVLQGDVKFSFAFVQGKIVKALRNGEWVLLDEINLASPDTLESIASLLHHGRDGNPSVLLSEAGEMERVIGHPSFRIFGAMNPATDAGKRDLAPGLRSRFTELYVRSPDSDIDDLLSLIRTYLGLLLNHDSRVASDLANVYLETKRLAMENQLTDGAGHRPHFSIRTLVRTLMYVTDQAHVYGVRRATYEGFSMSFLTLLSKDSERLVIPLLEKHIFGKVGNARSILSQTPREVNDGAAYVQYKHYWMQKGDFPPESQPHYIITPFIERNLMNLVRASSTRRFPILLQGPTSSGKTSMVEHLAKLSGNRFVRINNHEHTDLQEYLGSYATSEDGTLKYQDGVLVEALKRGYWIVLDELNLAPTDVLEALNRLLDDNRELFIPETQEIVHPHPNFMLFATQNPAGLYGGRKVLSRAFRNRFLELHFDDIPEDELEFILKERSQIPPSFCTRIVSVYRQLSILRQSNRLFEQRNSFATLRDLFRWAMRRADDREQLAVHGFMLLAERVRNRQERDAVKRVIEKVMGVRLDETEIYSKSVVESRLKHLSSAVSSNIVWTPAMRRLFILVSEAIEHNEPVLLVGETGCGKTQICQAIAEAYGKELFIVNAHINLETGDLIGSQRPIRNRASIIQQLEVDIPLVLEQAHENHTGPFTSFDGLKSAFYAVENSALGHCDPDLIHKIKTNITRANSLFEWSDGSLVSAMKTGQHFLLDELSLADDSVLERLNSVLETTRTVLLAEKGPVDSLVTAADGFQFLGTMNPGGDYGKRELSAALRNRLTEIWVPELLEDDDILPILKAKIKSPLHNVPQGMVSFAKWFKEKFRGSAQSSISVRDLLAWVEFINSCTQLDSHSAVIHGACLVYIDGLGANPSALIASTSGDIERDRVSSLEKLGALFSVDALSIYAQNSTMQLDGNNLKIGQFSLSLGPNSNPDSKFALDAPTTLSNTIRVARGLQSSKPILLEGSPGVGKTTLVSALAQVIGVPLTRINLSEQTDLTDLFGSDVPVDGGDIGSFAWSDAPFLRAMQHGGWVLLDEMNLASQSVLEGLNSCLDHRQQIYIAELGQTFKRHPDFVLFAAQNPHHQGGGRKGLPASFVNRFTVVYADSFTSYDLQIICHRLSPACPEDKINKLVEFITTLNTKLLTDRQLGALGAPWEVNLRDISRWLKLLTSSPTEISPSQYLDVIISHRFRTTADRLFISRLYEDTFGTVPETKNYFHNLSPYSYQVGLGKLDRNLQLYELSVNDSKDFPRSLHVAESMMLCVENSWPCLLVGPSGCGKTSSIRRLAALSGAKLVELALNSDTDAMDLIGGFEQRDAHRQYLSFASELVRLLRYHIVTIFSQAKDSSSAISEELVQLYQMTMNSSFTPQEVLGPLSKATQHYPDKIFHAIYEQCTEICAGRADGEAGFEWTEGILIHAMKQGSWVVLDNANLCNATVLDRLNSLLEPNGCLIVNERKSPDGLAQVVTPHPDFRLFLTVDPRHGELSRAMRNRSIEIFFLKDEITRSHLAGARYLNESAIYRIRECQNMVCFPNSLRSNPRSLGIGLDHLSPRDMECLQHSMKRFAQLWSKDSAMTPENAESLFESYNTLLCRGALVGRLVGPDSGGIIACQNVNNQEKIEPIHPLVNEPRLVFSLSIGSYETKLSQAARLQELQLQTVQFYQQLLQTEIASMGKKSGEMSLIERSITSGTIQSHLKDSTQPVSSFLYGCCNALSECLESLILESCPGEAPHLLEEILNFCWDIFQLTQCHLLDDAIFLTYLLIGKSIIVKFDNLQLNLGNQFKELLASFNANWKLSSGESMQRMWNAWRPATPTDPSQLERGTQFQELRARYDRIALKSRVPIHELGRLYDLFIHAQTSILRGADSTSLLPELNTIISRFEAQSLKCDVYDSPHFAKEFEALCQYNDLIEAGSSHPGLLPGSIKLLAGRESCPGDISAIASAVPGLLSKLTQYLGSQNSNYGPLALLGDISNSLVQKFEDIDQVPLGQMDLLGSEINLLLNGLAANTSQLCTHQPTILGYQMVELLKEFIRCHADLADQGSLDTAMQRLQQLCTGGCDGLQFASSTGQSYLGVPENVFFDFLGDKIPVLLGNFGKTQASEEAIGQLGELFVRLSLVLLHRYVPNRPFDPSLRLAVEHKLHLQRQDEKATRLDCLKTCELLFSGQTLTLRIRGAKEDLARLGSVPPNTPVTRPGISKLHEVQAQFTSILTSILNQPVDHILSASQNSNTRSVPEDITSQASGTLLQLNIRQIVRRLTQNCPGYEDITILPVRFLQLLDQGIELIRQSSACSTQYSSIIQYLCAATPFLGSRLPDLSLAVGSFPNGPQGATTEVDIQRLLLLGAAQNIDKQTLSDCSQKEMLHGILDRAYSSWKEKLEKDQSLEAEKSKFYHYRGSFEHDEESESAEMLQMFPTYDDDHDEVGNETENNKLHADRLRMKFFIAFRDLFVSNNRTSRLRNVISEGLRLVGSLSRRLGVTIPQVDLKFHLGPIFLLMEDIHRPSKPANYNFYTDANLEEVNKFASLVQKVQVRFLQLQESWPEHATLADVIEWCSKIFKYRHGEPLAKFITMAEKLHGHVHEWQTVASKEFSAADCYNDLTSTLIHWRRLELSTWSRLLDVEDEKCLEQAASWWYMAYEVIIAVPLQLIQEKQPLDSHISGLLSTLEKFLHATSMGQFSSRIDLIDKFKQLLVLYSPDLPALSQVISALDNLLGHYGPFTSLVQTSLKDGRQKLEKELKEQVQLASWKDTNITALRESARRSHHKLFKIIRKYRALLAQPCEELLAREIPELTLDTQNMAVSQTHPPQAVNPVALSLYQQNQELWSQRPARFQAPDATATHMYQVYENALPGFEATTELEAIMADVVSSISDFKRRTPKTLTEENKDEVQHLKTQKRSFYAAKLKELRHMGLRSNLGTDLLDKQSSVSLVLATTSSFSVPHLAPLSVSADKYFHRFLHIVPSIRQAARNYSEDLSNVEAGRSAGFTEGLLYQIMRQREALSPALASIECLVNNVKLATAISSSPAVTTLLSEASSNPQRTIYHALKWLPTIIELSSTIINIHSRHSSVDSSAVVSSLGSWGKSAILLQNRLIDLPTLPDGLSSKSHQDIVVDAEDLLASMKSEILTFMKTQPEIAFALNQLLFWTECDSRVALQSKPDDSSITSVKDVDSSILVAMNAILVTVQRVQGSFSNAPISTEAPAWLSKTDASFSKALSELHIDDISSKLESAFDVIGNISDHHELSIAVAGVGISLPILEQYQAICLDLVNRYVAFHHSLCKLGYTLGKSFKQVASEGFCSPSEPSDQQGQQSDKVESGTGLGEGEGAEDISKDVQDDEDLSELAQQKQEDGEKEDIEGTDDAVNMDNEELEGQEGDYSKDDEEEEKDKSDADEGDDDDLDEEVGSVDGWDPSAVDEKMWDGANDKEQKDTENNESKGEEKAEDMSAATEQRKEDESAKKEADEEHETVESDEEAPDDEKEGVGREDMDVTDPHAQENEVLDLPEDMDLDGEKKEDEGSEADDGMSEMSMEDAADQDDLPEDTKEDNPDARPESPDVDMAENLEDDHVDENGQQEEGAGEQDPEPQADAGEDEDKEDIIPVEDEQQKADPDNTAPSDQVSAGVEQDQSNEKGTSGDAALDQPANKMEEDGEGESKGVEEQGQQGKQSNQEAGDGGNDEKQDPQLQAFKKLGDILEQWHRSHREILEASEKENEQTQDQDIADKDVDFEHLADEQDTADTQALGQANEEQSQAMNQSQAIESDFKPQDNEYLPDAQEMEDNSNVNNLEDLMDVDVPVVSTDQQQPTTSISRSGNGIDSSYADEGTTAQEKDELDDVDNHLSIINISSDLTPLTPPDEARRLWTHYESITHELSLSLTEQLRLILAPTMATKLRGDFRTGKRLNIKRIIPYIASQYKRDKIWMRRSVPSKRNYQIMLAVDDSKSMLEGASGQLAFQTLALVARSLSMLETGDLCIVSFGNEEHIRVAHDFGKPFSSEAGSQVFQHFSYKQTGTNVRQLIADSIALFREARAKRPSSSSSGDLWQLELIISDGICEDHDRIARLVRQAHEERIMLVFIIVDAVQEESRSIMNLSQATFESSGSGPGEGKWKMKKYLDGFPFPYYLIVRNVQELPAVLSLALKQWFAEVVEISS</sequence>
<dbReference type="PANTHER" id="PTHR48103">
    <property type="entry name" value="MIDASIN-RELATED"/>
    <property type="match status" value="1"/>
</dbReference>
<dbReference type="RefSeq" id="XP_003174917.1">
    <property type="nucleotide sequence ID" value="XM_003174869.1"/>
</dbReference>
<dbReference type="EMBL" id="DS989823">
    <property type="protein sequence ID" value="EFQ99434.1"/>
    <property type="molecule type" value="Genomic_DNA"/>
</dbReference>
<evidence type="ECO:0000313" key="12">
    <source>
        <dbReference type="EMBL" id="EFQ99434.1"/>
    </source>
</evidence>
<accession>E4UML7</accession>
<feature type="region of interest" description="Disordered" evidence="10">
    <location>
        <begin position="4075"/>
        <end position="4538"/>
    </location>
</feature>
<dbReference type="FunFam" id="3.40.50.300:FF:000142">
    <property type="entry name" value="Midasin"/>
    <property type="match status" value="1"/>
</dbReference>
<feature type="compositionally biased region" description="Basic and acidic residues" evidence="10">
    <location>
        <begin position="4259"/>
        <end position="4275"/>
    </location>
</feature>
<gene>
    <name evidence="12" type="ORF">MGYG_02446</name>
</gene>
<feature type="compositionally biased region" description="Acidic residues" evidence="10">
    <location>
        <begin position="4242"/>
        <end position="4258"/>
    </location>
</feature>
<dbReference type="FunCoup" id="E4UML7">
    <property type="interactions" value="825"/>
</dbReference>
<dbReference type="InParanoid" id="E4UML7"/>
<dbReference type="VEuPathDB" id="FungiDB:MGYG_02446"/>
<dbReference type="InterPro" id="IPR027417">
    <property type="entry name" value="P-loop_NTPase"/>
</dbReference>
<dbReference type="InterPro" id="IPR012099">
    <property type="entry name" value="Midasin"/>
</dbReference>
<feature type="compositionally biased region" description="Acidic residues" evidence="10">
    <location>
        <begin position="4355"/>
        <end position="4381"/>
    </location>
</feature>
<evidence type="ECO:0000256" key="6">
    <source>
        <dbReference type="ARBA" id="ARBA00022840"/>
    </source>
</evidence>